<feature type="region of interest" description="Disordered" evidence="1">
    <location>
        <begin position="1"/>
        <end position="53"/>
    </location>
</feature>
<gene>
    <name evidence="2" type="ORF">Kpho02_68120</name>
</gene>
<sequence>MIMTARRSLSVPAFSEPVTDTPARTGGRRLLPIEQGADFREAPTESAPAPAPVRRPLAAVGLAFFDPERQS</sequence>
<organism evidence="2 3">
    <name type="scientific">Kitasatospora phosalacinea</name>
    <dbReference type="NCBI Taxonomy" id="2065"/>
    <lineage>
        <taxon>Bacteria</taxon>
        <taxon>Bacillati</taxon>
        <taxon>Actinomycetota</taxon>
        <taxon>Actinomycetes</taxon>
        <taxon>Kitasatosporales</taxon>
        <taxon>Streptomycetaceae</taxon>
        <taxon>Kitasatospora</taxon>
    </lineage>
</organism>
<dbReference type="AlphaFoldDB" id="A0A9W6QGC0"/>
<dbReference type="Proteomes" id="UP001165041">
    <property type="component" value="Unassembled WGS sequence"/>
</dbReference>
<protein>
    <submittedName>
        <fullName evidence="2">Uncharacterized protein</fullName>
    </submittedName>
</protein>
<feature type="compositionally biased region" description="Low complexity" evidence="1">
    <location>
        <begin position="44"/>
        <end position="53"/>
    </location>
</feature>
<dbReference type="EMBL" id="BSSA01000035">
    <property type="protein sequence ID" value="GLW74514.1"/>
    <property type="molecule type" value="Genomic_DNA"/>
</dbReference>
<reference evidence="2" key="1">
    <citation type="submission" date="2023-02" db="EMBL/GenBank/DDBJ databases">
        <title>Kitasatospora phosalacinea NBRC 14627.</title>
        <authorList>
            <person name="Ichikawa N."/>
            <person name="Sato H."/>
            <person name="Tonouchi N."/>
        </authorList>
    </citation>
    <scope>NUCLEOTIDE SEQUENCE</scope>
    <source>
        <strain evidence="2">NBRC 14627</strain>
    </source>
</reference>
<comment type="caution">
    <text evidence="2">The sequence shown here is derived from an EMBL/GenBank/DDBJ whole genome shotgun (WGS) entry which is preliminary data.</text>
</comment>
<accession>A0A9W6QGC0</accession>
<evidence type="ECO:0000313" key="3">
    <source>
        <dbReference type="Proteomes" id="UP001165041"/>
    </source>
</evidence>
<name>A0A9W6QGC0_9ACTN</name>
<evidence type="ECO:0000256" key="1">
    <source>
        <dbReference type="SAM" id="MobiDB-lite"/>
    </source>
</evidence>
<evidence type="ECO:0000313" key="2">
    <source>
        <dbReference type="EMBL" id="GLW74514.1"/>
    </source>
</evidence>
<proteinExistence type="predicted"/>